<feature type="active site" description="Proton acceptor" evidence="3">
    <location>
        <position position="82"/>
    </location>
</feature>
<accession>A0AAN9G7X0</accession>
<sequence length="165" mass="18809">MASTFKYFAFASNMLKQRLLINNPSAVFNTVGKLQGHQLIFCNEYPGWHGGGANLAEKEGGEVWGVVWTMGSADRDSLDRQEKDYTPIQVPIITPDGATVDCRTYQLQGQYDVTKPTRHYKDIIVRGAKQNQLPQHYIQRLERVQCSDFYGHVPIYEQIINKLKS</sequence>
<dbReference type="InterPro" id="IPR013024">
    <property type="entry name" value="GGCT-like"/>
</dbReference>
<organism evidence="5 6">
    <name type="scientific">Littorina saxatilis</name>
    <dbReference type="NCBI Taxonomy" id="31220"/>
    <lineage>
        <taxon>Eukaryota</taxon>
        <taxon>Metazoa</taxon>
        <taxon>Spiralia</taxon>
        <taxon>Lophotrochozoa</taxon>
        <taxon>Mollusca</taxon>
        <taxon>Gastropoda</taxon>
        <taxon>Caenogastropoda</taxon>
        <taxon>Littorinimorpha</taxon>
        <taxon>Littorinoidea</taxon>
        <taxon>Littorinidae</taxon>
        <taxon>Littorina</taxon>
    </lineage>
</organism>
<dbReference type="GO" id="GO:0003839">
    <property type="term" value="F:gamma-glutamylcyclotransferase activity"/>
    <property type="evidence" value="ECO:0007669"/>
    <property type="project" value="UniProtKB-EC"/>
</dbReference>
<dbReference type="SUPFAM" id="SSF110857">
    <property type="entry name" value="Gamma-glutamyl cyclotransferase-like"/>
    <property type="match status" value="1"/>
</dbReference>
<dbReference type="Proteomes" id="UP001374579">
    <property type="component" value="Unassembled WGS sequence"/>
</dbReference>
<dbReference type="PANTHER" id="PTHR12935">
    <property type="entry name" value="GAMMA-GLUTAMYLCYCLOTRANSFERASE"/>
    <property type="match status" value="1"/>
</dbReference>
<dbReference type="InterPro" id="IPR017939">
    <property type="entry name" value="G-Glutamylcylcotransferase"/>
</dbReference>
<evidence type="ECO:0000313" key="5">
    <source>
        <dbReference type="EMBL" id="KAK7098207.1"/>
    </source>
</evidence>
<gene>
    <name evidence="5" type="ORF">V1264_002559</name>
</gene>
<evidence type="ECO:0000256" key="4">
    <source>
        <dbReference type="PIRSR" id="PIRSR617939-2"/>
    </source>
</evidence>
<evidence type="ECO:0000313" key="6">
    <source>
        <dbReference type="Proteomes" id="UP001374579"/>
    </source>
</evidence>
<dbReference type="CDD" id="cd06661">
    <property type="entry name" value="GGCT_like"/>
    <property type="match status" value="1"/>
</dbReference>
<dbReference type="PANTHER" id="PTHR12935:SF0">
    <property type="entry name" value="GAMMA-GLUTAMYLCYCLOTRANSFERASE"/>
    <property type="match status" value="1"/>
</dbReference>
<reference evidence="5 6" key="1">
    <citation type="submission" date="2024-02" db="EMBL/GenBank/DDBJ databases">
        <title>Chromosome-scale genome assembly of the rough periwinkle Littorina saxatilis.</title>
        <authorList>
            <person name="De Jode A."/>
            <person name="Faria R."/>
            <person name="Formenti G."/>
            <person name="Sims Y."/>
            <person name="Smith T.P."/>
            <person name="Tracey A."/>
            <person name="Wood J.M.D."/>
            <person name="Zagrodzka Z.B."/>
            <person name="Johannesson K."/>
            <person name="Butlin R.K."/>
            <person name="Leder E.H."/>
        </authorList>
    </citation>
    <scope>NUCLEOTIDE SEQUENCE [LARGE SCALE GENOMIC DNA]</scope>
    <source>
        <strain evidence="5">Snail1</strain>
        <tissue evidence="5">Muscle</tissue>
    </source>
</reference>
<evidence type="ECO:0000256" key="3">
    <source>
        <dbReference type="PIRSR" id="PIRSR617939-1"/>
    </source>
</evidence>
<evidence type="ECO:0000256" key="1">
    <source>
        <dbReference type="ARBA" id="ARBA00012346"/>
    </source>
</evidence>
<evidence type="ECO:0000256" key="2">
    <source>
        <dbReference type="ARBA" id="ARBA00023239"/>
    </source>
</evidence>
<dbReference type="EC" id="4.3.2.9" evidence="1"/>
<name>A0AAN9G7X0_9CAEN</name>
<dbReference type="Gene3D" id="3.10.490.10">
    <property type="entry name" value="Gamma-glutamyl cyclotransferase-like"/>
    <property type="match status" value="1"/>
</dbReference>
<feature type="binding site" evidence="4">
    <location>
        <position position="120"/>
    </location>
    <ligand>
        <name>substrate</name>
    </ligand>
</feature>
<dbReference type="EMBL" id="JBAMIC010000012">
    <property type="protein sequence ID" value="KAK7098207.1"/>
    <property type="molecule type" value="Genomic_DNA"/>
</dbReference>
<keyword evidence="6" id="KW-1185">Reference proteome</keyword>
<dbReference type="InterPro" id="IPR036568">
    <property type="entry name" value="GGCT-like_sf"/>
</dbReference>
<proteinExistence type="predicted"/>
<dbReference type="Pfam" id="PF13772">
    <property type="entry name" value="AIG2_2"/>
    <property type="match status" value="1"/>
</dbReference>
<protein>
    <recommendedName>
        <fullName evidence="1">gamma-glutamylcyclotransferase</fullName>
        <ecNumber evidence="1">4.3.2.9</ecNumber>
    </recommendedName>
</protein>
<dbReference type="AlphaFoldDB" id="A0AAN9G7X0"/>
<comment type="caution">
    <text evidence="5">The sequence shown here is derived from an EMBL/GenBank/DDBJ whole genome shotgun (WGS) entry which is preliminary data.</text>
</comment>
<keyword evidence="2" id="KW-0456">Lyase</keyword>
<feature type="binding site" evidence="4">
    <location>
        <begin position="7"/>
        <end position="12"/>
    </location>
    <ligand>
        <name>substrate</name>
    </ligand>
</feature>